<organism evidence="1 2">
    <name type="scientific">Truncatella angustata</name>
    <dbReference type="NCBI Taxonomy" id="152316"/>
    <lineage>
        <taxon>Eukaryota</taxon>
        <taxon>Fungi</taxon>
        <taxon>Dikarya</taxon>
        <taxon>Ascomycota</taxon>
        <taxon>Pezizomycotina</taxon>
        <taxon>Sordariomycetes</taxon>
        <taxon>Xylariomycetidae</taxon>
        <taxon>Amphisphaeriales</taxon>
        <taxon>Sporocadaceae</taxon>
        <taxon>Truncatella</taxon>
    </lineage>
</organism>
<comment type="caution">
    <text evidence="1">The sequence shown here is derived from an EMBL/GenBank/DDBJ whole genome shotgun (WGS) entry which is preliminary data.</text>
</comment>
<proteinExistence type="predicted"/>
<keyword evidence="2" id="KW-1185">Reference proteome</keyword>
<gene>
    <name evidence="1" type="ORF">BKA67DRAFT_567705</name>
</gene>
<dbReference type="AlphaFoldDB" id="A0A9P8ZWA4"/>
<accession>A0A9P8ZWA4</accession>
<dbReference type="EMBL" id="JAGPXC010000005">
    <property type="protein sequence ID" value="KAH6652846.1"/>
    <property type="molecule type" value="Genomic_DNA"/>
</dbReference>
<dbReference type="GeneID" id="70131881"/>
<name>A0A9P8ZWA4_9PEZI</name>
<evidence type="ECO:0000313" key="1">
    <source>
        <dbReference type="EMBL" id="KAH6652846.1"/>
    </source>
</evidence>
<dbReference type="OrthoDB" id="3560543at2759"/>
<reference evidence="1" key="1">
    <citation type="journal article" date="2021" name="Nat. Commun.">
        <title>Genetic determinants of endophytism in the Arabidopsis root mycobiome.</title>
        <authorList>
            <person name="Mesny F."/>
            <person name="Miyauchi S."/>
            <person name="Thiergart T."/>
            <person name="Pickel B."/>
            <person name="Atanasova L."/>
            <person name="Karlsson M."/>
            <person name="Huettel B."/>
            <person name="Barry K.W."/>
            <person name="Haridas S."/>
            <person name="Chen C."/>
            <person name="Bauer D."/>
            <person name="Andreopoulos W."/>
            <person name="Pangilinan J."/>
            <person name="LaButti K."/>
            <person name="Riley R."/>
            <person name="Lipzen A."/>
            <person name="Clum A."/>
            <person name="Drula E."/>
            <person name="Henrissat B."/>
            <person name="Kohler A."/>
            <person name="Grigoriev I.V."/>
            <person name="Martin F.M."/>
            <person name="Hacquard S."/>
        </authorList>
    </citation>
    <scope>NUCLEOTIDE SEQUENCE</scope>
    <source>
        <strain evidence="1">MPI-SDFR-AT-0073</strain>
    </source>
</reference>
<dbReference type="RefSeq" id="XP_045957123.1">
    <property type="nucleotide sequence ID" value="XM_046102989.1"/>
</dbReference>
<dbReference type="Proteomes" id="UP000758603">
    <property type="component" value="Unassembled WGS sequence"/>
</dbReference>
<protein>
    <submittedName>
        <fullName evidence="1">Uncharacterized protein</fullName>
    </submittedName>
</protein>
<sequence length="300" mass="33336">MDSAHSPPKPATDPRHPLDFVTLDKNIHSGLVSGDIKIGSKFLFLPPLEHQLAAPFTIRASSSAEPRHLASRPALINLKHPVPYAPLAVVKDDRTKTQFVQIARLFIHFERCLAEFFQSFGILFQSSSNVQDINIGGFGSFCAGASEAWPSSSVKKANKEDRPVFSDDDEYLHYLQQGHEILYWRIVIDMFNELQKDMLTDTHAATMLHLIMSTFAVASSKRQKLLQTLKTEDSSTTDISLIVDGIVRRLDYLKGILRAKIPDPSDVDLLLAVTTVQRVKIDGSGDENAAVIEQLISSNL</sequence>
<evidence type="ECO:0000313" key="2">
    <source>
        <dbReference type="Proteomes" id="UP000758603"/>
    </source>
</evidence>